<evidence type="ECO:0000256" key="8">
    <source>
        <dbReference type="ARBA" id="ARBA00022840"/>
    </source>
</evidence>
<comment type="catalytic activity">
    <reaction evidence="9">
        <text>D-glyceraldehyde + ATP = D-glyceraldehyde 3-phosphate + ADP + H(+)</text>
        <dbReference type="Rhea" id="RHEA:13941"/>
        <dbReference type="ChEBI" id="CHEBI:15378"/>
        <dbReference type="ChEBI" id="CHEBI:17378"/>
        <dbReference type="ChEBI" id="CHEBI:30616"/>
        <dbReference type="ChEBI" id="CHEBI:59776"/>
        <dbReference type="ChEBI" id="CHEBI:456216"/>
        <dbReference type="EC" id="2.7.1.28"/>
    </reaction>
</comment>
<evidence type="ECO:0000259" key="11">
    <source>
        <dbReference type="PROSITE" id="PS51480"/>
    </source>
</evidence>
<sequence length="595" mass="62653">MSTEKHFINTAQELVLDSLKGFVSTNSHLKLDEENKVVYLKNIDQVKENQVTLFSGGGAGHEPSHAGFIGPGLLSAAVSGHVFASPSSSQVLNCLKRVHSPKHGTIVIVKNYTGDILNFGRAIERFKALQASKNIFDTKVAMVVVGDDVGVINELEEVDVGRRGLSGTIFVHKIAASAAAAGHTFETVEKIANYVANNVFTIGCALNPASVPGSGLPRILAADQIEFGMGIHNEPGFKTVKLSSAKEIVSSMVDVVLSSKLFIKSTQNYTSSGNAKRVSLLINNLGALSNLELGLVSNEAINHTLNSGCQIAHSFQGTFMTGLAMSGISISILVHPSTESEFDISKLIDYPSSAPGWNNHIQVADSSSQSDLAASSDKSASKDLSNVPNSPNKKIWVNIIDSIYATVKEQEPKITELDSIMGDGDCGHVLLSGAESVHAAIHSDSIPIDDTASAISTVSSLLEASMGGTSGAIYCLFFDGVSQHLASLKSNDISHKDWSDSLSVGLQTIQRYSTAKVGDRTMVDAIQPFVESLHSTNFDINAALQAAIKGTESTIDMVPLRGRAVYTGKGKGVADAGATGVCAIIQGLASALANN</sequence>
<feature type="domain" description="DhaK" evidence="12">
    <location>
        <begin position="10"/>
        <end position="357"/>
    </location>
</feature>
<feature type="domain" description="DhaL" evidence="11">
    <location>
        <begin position="394"/>
        <end position="590"/>
    </location>
</feature>
<evidence type="ECO:0000256" key="7">
    <source>
        <dbReference type="ARBA" id="ARBA00022798"/>
    </source>
</evidence>
<dbReference type="EMBL" id="LSSN01002457">
    <property type="protein sequence ID" value="OMJ16085.1"/>
    <property type="molecule type" value="Genomic_DNA"/>
</dbReference>
<evidence type="ECO:0000259" key="12">
    <source>
        <dbReference type="PROSITE" id="PS51481"/>
    </source>
</evidence>
<dbReference type="SUPFAM" id="SSF82549">
    <property type="entry name" value="DAK1/DegV-like"/>
    <property type="match status" value="1"/>
</dbReference>
<gene>
    <name evidence="13" type="ORF">AYI70_g11722</name>
    <name evidence="14" type="ORF">AYI70_g6828</name>
</gene>
<evidence type="ECO:0000256" key="9">
    <source>
        <dbReference type="ARBA" id="ARBA00047974"/>
    </source>
</evidence>
<reference evidence="14 15" key="1">
    <citation type="submission" date="2017-01" db="EMBL/GenBank/DDBJ databases">
        <authorList>
            <person name="Mah S.A."/>
            <person name="Swanson W.J."/>
            <person name="Moy G.W."/>
            <person name="Vacquier V.D."/>
        </authorList>
    </citation>
    <scope>NUCLEOTIDE SEQUENCE [LARGE SCALE GENOMIC DNA]</scope>
    <source>
        <strain evidence="14 15">GSMNP</strain>
    </source>
</reference>
<dbReference type="SMART" id="SM01120">
    <property type="entry name" value="Dak2"/>
    <property type="match status" value="1"/>
</dbReference>
<evidence type="ECO:0000256" key="2">
    <source>
        <dbReference type="ARBA" id="ARBA00004778"/>
    </source>
</evidence>
<evidence type="ECO:0000256" key="10">
    <source>
        <dbReference type="ARBA" id="ARBA00048898"/>
    </source>
</evidence>
<dbReference type="FunFam" id="1.25.40.340:FF:000001">
    <property type="entry name" value="Dihydroxyacetone kinase 1"/>
    <property type="match status" value="1"/>
</dbReference>
<dbReference type="GO" id="GO:0019588">
    <property type="term" value="P:anaerobic glycerol catabolic process"/>
    <property type="evidence" value="ECO:0007669"/>
    <property type="project" value="UniProtKB-UniPathway"/>
</dbReference>
<dbReference type="Gene3D" id="1.25.40.340">
    <property type="match status" value="1"/>
</dbReference>
<keyword evidence="15" id="KW-1185">Reference proteome</keyword>
<dbReference type="OrthoDB" id="1724672at2759"/>
<dbReference type="Pfam" id="PF02734">
    <property type="entry name" value="Dak2"/>
    <property type="match status" value="1"/>
</dbReference>
<dbReference type="PANTHER" id="PTHR28629:SF4">
    <property type="entry name" value="TRIOKINASE_FMN CYCLASE"/>
    <property type="match status" value="1"/>
</dbReference>
<dbReference type="InterPro" id="IPR004007">
    <property type="entry name" value="DhaL_dom"/>
</dbReference>
<dbReference type="STRING" id="133412.A0A1R1XN72"/>
<keyword evidence="8" id="KW-0067">ATP-binding</keyword>
<evidence type="ECO:0000313" key="13">
    <source>
        <dbReference type="EMBL" id="OMJ08163.1"/>
    </source>
</evidence>
<evidence type="ECO:0000256" key="1">
    <source>
        <dbReference type="ARBA" id="ARBA00003264"/>
    </source>
</evidence>
<dbReference type="PROSITE" id="PS51481">
    <property type="entry name" value="DHAK"/>
    <property type="match status" value="1"/>
</dbReference>
<accession>A0A1R1XN72</accession>
<evidence type="ECO:0000313" key="15">
    <source>
        <dbReference type="Proteomes" id="UP000187283"/>
    </source>
</evidence>
<dbReference type="Pfam" id="PF02733">
    <property type="entry name" value="Dak1"/>
    <property type="match status" value="1"/>
</dbReference>
<dbReference type="PROSITE" id="PS51480">
    <property type="entry name" value="DHAL"/>
    <property type="match status" value="1"/>
</dbReference>
<protein>
    <submittedName>
        <fullName evidence="14">Dihydroxyacetone kinase 1</fullName>
    </submittedName>
</protein>
<comment type="function">
    <text evidence="1">Catalyzes both the phosphorylation of dihydroxyacetone and of glyceraldehyde.</text>
</comment>
<dbReference type="Gene3D" id="3.30.1180.20">
    <property type="entry name" value="Dihydroxyacetone kinase, domain 2"/>
    <property type="match status" value="1"/>
</dbReference>
<dbReference type="EMBL" id="LSSN01005867">
    <property type="protein sequence ID" value="OMJ08163.1"/>
    <property type="molecule type" value="Genomic_DNA"/>
</dbReference>
<dbReference type="InterPro" id="IPR004006">
    <property type="entry name" value="DhaK_dom"/>
</dbReference>
<keyword evidence="7" id="KW-0319">Glycerol metabolism</keyword>
<dbReference type="SUPFAM" id="SSF101473">
    <property type="entry name" value="DhaL-like"/>
    <property type="match status" value="1"/>
</dbReference>
<dbReference type="FunFam" id="3.40.50.10440:FF:000001">
    <property type="entry name" value="Dihydroxyacetone kinase, DhaK subunit"/>
    <property type="match status" value="1"/>
</dbReference>
<evidence type="ECO:0000256" key="5">
    <source>
        <dbReference type="ARBA" id="ARBA00022741"/>
    </source>
</evidence>
<dbReference type="GO" id="GO:0005524">
    <property type="term" value="F:ATP binding"/>
    <property type="evidence" value="ECO:0007669"/>
    <property type="project" value="UniProtKB-KW"/>
</dbReference>
<dbReference type="GO" id="GO:0050354">
    <property type="term" value="F:triokinase activity"/>
    <property type="evidence" value="ECO:0007669"/>
    <property type="project" value="UniProtKB-EC"/>
</dbReference>
<evidence type="ECO:0000313" key="14">
    <source>
        <dbReference type="EMBL" id="OMJ16085.1"/>
    </source>
</evidence>
<keyword evidence="6 14" id="KW-0418">Kinase</keyword>
<dbReference type="UniPathway" id="UPA00617">
    <property type="reaction ID" value="UER00669"/>
</dbReference>
<evidence type="ECO:0000256" key="6">
    <source>
        <dbReference type="ARBA" id="ARBA00022777"/>
    </source>
</evidence>
<comment type="pathway">
    <text evidence="2">Polyol metabolism; glycerol fermentation; glycerone phosphate from glycerol (oxidative route): step 2/2.</text>
</comment>
<dbReference type="Gene3D" id="3.40.50.10440">
    <property type="entry name" value="Dihydroxyacetone kinase, domain 1"/>
    <property type="match status" value="1"/>
</dbReference>
<keyword evidence="4" id="KW-0808">Transferase</keyword>
<comment type="caution">
    <text evidence="14">The sequence shown here is derived from an EMBL/GenBank/DDBJ whole genome shotgun (WGS) entry which is preliminary data.</text>
</comment>
<dbReference type="AlphaFoldDB" id="A0A1R1XN72"/>
<dbReference type="GO" id="GO:0005829">
    <property type="term" value="C:cytosol"/>
    <property type="evidence" value="ECO:0007669"/>
    <property type="project" value="TreeGrafter"/>
</dbReference>
<organism evidence="14 15">
    <name type="scientific">Smittium culicis</name>
    <dbReference type="NCBI Taxonomy" id="133412"/>
    <lineage>
        <taxon>Eukaryota</taxon>
        <taxon>Fungi</taxon>
        <taxon>Fungi incertae sedis</taxon>
        <taxon>Zoopagomycota</taxon>
        <taxon>Kickxellomycotina</taxon>
        <taxon>Harpellomycetes</taxon>
        <taxon>Harpellales</taxon>
        <taxon>Legeriomycetaceae</taxon>
        <taxon>Smittium</taxon>
    </lineage>
</organism>
<dbReference type="InterPro" id="IPR050861">
    <property type="entry name" value="Dihydroxyacetone_Kinase"/>
</dbReference>
<dbReference type="PANTHER" id="PTHR28629">
    <property type="entry name" value="TRIOKINASE/FMN CYCLASE"/>
    <property type="match status" value="1"/>
</dbReference>
<comment type="similarity">
    <text evidence="3">Belongs to the dihydroxyacetone kinase (DAK) family.</text>
</comment>
<dbReference type="InterPro" id="IPR036117">
    <property type="entry name" value="DhaL_dom_sf"/>
</dbReference>
<evidence type="ECO:0000256" key="3">
    <source>
        <dbReference type="ARBA" id="ARBA00008757"/>
    </source>
</evidence>
<name>A0A1R1XN72_9FUNG</name>
<comment type="catalytic activity">
    <reaction evidence="10">
        <text>dihydroxyacetone + ATP = dihydroxyacetone phosphate + ADP + H(+)</text>
        <dbReference type="Rhea" id="RHEA:15773"/>
        <dbReference type="ChEBI" id="CHEBI:15378"/>
        <dbReference type="ChEBI" id="CHEBI:16016"/>
        <dbReference type="ChEBI" id="CHEBI:30616"/>
        <dbReference type="ChEBI" id="CHEBI:57642"/>
        <dbReference type="ChEBI" id="CHEBI:456216"/>
        <dbReference type="EC" id="2.7.1.29"/>
    </reaction>
</comment>
<dbReference type="GO" id="GO:0004371">
    <property type="term" value="F:glycerone kinase activity"/>
    <property type="evidence" value="ECO:0007669"/>
    <property type="project" value="UniProtKB-EC"/>
</dbReference>
<evidence type="ECO:0000256" key="4">
    <source>
        <dbReference type="ARBA" id="ARBA00022679"/>
    </source>
</evidence>
<proteinExistence type="inferred from homology"/>
<dbReference type="Proteomes" id="UP000187283">
    <property type="component" value="Unassembled WGS sequence"/>
</dbReference>
<keyword evidence="5" id="KW-0547">Nucleotide-binding</keyword>